<dbReference type="EMBL" id="CADCUY010000292">
    <property type="protein sequence ID" value="CAA9410925.1"/>
    <property type="molecule type" value="Genomic_DNA"/>
</dbReference>
<feature type="compositionally biased region" description="Low complexity" evidence="1">
    <location>
        <begin position="24"/>
        <end position="36"/>
    </location>
</feature>
<sequence>AGGARRAPPGGHHAGRRGTGGEPAGPARPGGLPPVRRVLRRVVADVLPGGRPADGAAGRGARRGGRGAVRHDVGAVPAVGAHPPDGRRRARARRGLQPRGARGRAVPHPVAAADRRGGGQRGAGGRRV</sequence>
<reference evidence="2" key="1">
    <citation type="submission" date="2020-02" db="EMBL/GenBank/DDBJ databases">
        <authorList>
            <person name="Meier V. D."/>
        </authorList>
    </citation>
    <scope>NUCLEOTIDE SEQUENCE</scope>
    <source>
        <strain evidence="2">AVDCRST_MAG35</strain>
    </source>
</reference>
<evidence type="ECO:0000313" key="2">
    <source>
        <dbReference type="EMBL" id="CAA9410925.1"/>
    </source>
</evidence>
<feature type="region of interest" description="Disordered" evidence="1">
    <location>
        <begin position="1"/>
        <end position="128"/>
    </location>
</feature>
<feature type="compositionally biased region" description="Low complexity" evidence="1">
    <location>
        <begin position="1"/>
        <end position="11"/>
    </location>
</feature>
<evidence type="ECO:0000256" key="1">
    <source>
        <dbReference type="SAM" id="MobiDB-lite"/>
    </source>
</evidence>
<organism evidence="2">
    <name type="scientific">uncultured Quadrisphaera sp</name>
    <dbReference type="NCBI Taxonomy" id="904978"/>
    <lineage>
        <taxon>Bacteria</taxon>
        <taxon>Bacillati</taxon>
        <taxon>Actinomycetota</taxon>
        <taxon>Actinomycetes</taxon>
        <taxon>Kineosporiales</taxon>
        <taxon>Kineosporiaceae</taxon>
        <taxon>Quadrisphaera</taxon>
        <taxon>environmental samples</taxon>
    </lineage>
</organism>
<feature type="compositionally biased region" description="Gly residues" evidence="1">
    <location>
        <begin position="119"/>
        <end position="128"/>
    </location>
</feature>
<feature type="non-terminal residue" evidence="2">
    <location>
        <position position="128"/>
    </location>
</feature>
<feature type="non-terminal residue" evidence="2">
    <location>
        <position position="1"/>
    </location>
</feature>
<name>A0A6J4PB36_9ACTN</name>
<accession>A0A6J4PB36</accession>
<dbReference type="AlphaFoldDB" id="A0A6J4PB36"/>
<gene>
    <name evidence="2" type="ORF">AVDCRST_MAG35-1432</name>
</gene>
<proteinExistence type="predicted"/>
<feature type="compositionally biased region" description="Low complexity" evidence="1">
    <location>
        <begin position="44"/>
        <end position="56"/>
    </location>
</feature>
<protein>
    <submittedName>
        <fullName evidence="2">Uncharacterized protein</fullName>
    </submittedName>
</protein>